<feature type="region of interest" description="Disordered" evidence="10">
    <location>
        <begin position="1"/>
        <end position="20"/>
    </location>
</feature>
<feature type="domain" description="PB1" evidence="12">
    <location>
        <begin position="1046"/>
        <end position="1131"/>
    </location>
</feature>
<dbReference type="SUPFAM" id="SSF54277">
    <property type="entry name" value="CAD &amp; PB1 domains"/>
    <property type="match status" value="1"/>
</dbReference>
<dbReference type="SMART" id="SM01019">
    <property type="entry name" value="B3"/>
    <property type="match status" value="1"/>
</dbReference>
<name>A0ABM1LK53_PRUMU</name>
<feature type="region of interest" description="Disordered" evidence="10">
    <location>
        <begin position="704"/>
        <end position="751"/>
    </location>
</feature>
<evidence type="ECO:0000256" key="3">
    <source>
        <dbReference type="ARBA" id="ARBA00011726"/>
    </source>
</evidence>
<feature type="compositionally biased region" description="Polar residues" evidence="10">
    <location>
        <begin position="519"/>
        <end position="532"/>
    </location>
</feature>
<dbReference type="Proteomes" id="UP000694861">
    <property type="component" value="Linkage group LG2"/>
</dbReference>
<feature type="domain" description="TF-B3" evidence="11">
    <location>
        <begin position="136"/>
        <end position="238"/>
    </location>
</feature>
<dbReference type="Gene3D" id="2.40.330.10">
    <property type="entry name" value="DNA-binding pseudobarrel domain"/>
    <property type="match status" value="1"/>
</dbReference>
<evidence type="ECO:0000256" key="9">
    <source>
        <dbReference type="RuleBase" id="RU004561"/>
    </source>
</evidence>
<comment type="function">
    <text evidence="9">Auxin response factors (ARFs) are transcriptional factors that bind specifically to the DNA sequence 5'-TGTCTC-3' found in the auxin-responsive promoter elements (AuxREs).</text>
</comment>
<dbReference type="Gene3D" id="2.30.30.1040">
    <property type="match status" value="1"/>
</dbReference>
<keyword evidence="13" id="KW-1185">Reference proteome</keyword>
<dbReference type="RefSeq" id="XP_016647780.1">
    <property type="nucleotide sequence ID" value="XM_016792294.1"/>
</dbReference>
<evidence type="ECO:0000256" key="4">
    <source>
        <dbReference type="ARBA" id="ARBA00023015"/>
    </source>
</evidence>
<keyword evidence="5 9" id="KW-0238">DNA-binding</keyword>
<comment type="subcellular location">
    <subcellularLocation>
        <location evidence="1 9">Nucleus</location>
    </subcellularLocation>
</comment>
<evidence type="ECO:0000256" key="10">
    <source>
        <dbReference type="SAM" id="MobiDB-lite"/>
    </source>
</evidence>
<keyword evidence="4 9" id="KW-0805">Transcription regulation</keyword>
<comment type="similarity">
    <text evidence="2 9">Belongs to the ARF family.</text>
</comment>
<accession>A0ABM1LK53</accession>
<dbReference type="CDD" id="cd10017">
    <property type="entry name" value="B3_DNA"/>
    <property type="match status" value="1"/>
</dbReference>
<dbReference type="Pfam" id="PF02309">
    <property type="entry name" value="AUX_IAA"/>
    <property type="match status" value="1"/>
</dbReference>
<dbReference type="GeneID" id="103323722"/>
<evidence type="ECO:0000256" key="5">
    <source>
        <dbReference type="ARBA" id="ARBA00023125"/>
    </source>
</evidence>
<feature type="region of interest" description="Disordered" evidence="10">
    <location>
        <begin position="558"/>
        <end position="640"/>
    </location>
</feature>
<dbReference type="InterPro" id="IPR010525">
    <property type="entry name" value="ARF_dom"/>
</dbReference>
<protein>
    <recommendedName>
        <fullName evidence="9">Auxin response factor</fullName>
    </recommendedName>
</protein>
<organism evidence="13 14">
    <name type="scientific">Prunus mume</name>
    <name type="common">Japanese apricot</name>
    <name type="synonym">Armeniaca mume</name>
    <dbReference type="NCBI Taxonomy" id="102107"/>
    <lineage>
        <taxon>Eukaryota</taxon>
        <taxon>Viridiplantae</taxon>
        <taxon>Streptophyta</taxon>
        <taxon>Embryophyta</taxon>
        <taxon>Tracheophyta</taxon>
        <taxon>Spermatophyta</taxon>
        <taxon>Magnoliopsida</taxon>
        <taxon>eudicotyledons</taxon>
        <taxon>Gunneridae</taxon>
        <taxon>Pentapetalae</taxon>
        <taxon>rosids</taxon>
        <taxon>fabids</taxon>
        <taxon>Rosales</taxon>
        <taxon>Rosaceae</taxon>
        <taxon>Amygdaloideae</taxon>
        <taxon>Amygdaleae</taxon>
        <taxon>Prunus</taxon>
    </lineage>
</organism>
<feature type="compositionally biased region" description="Polar residues" evidence="10">
    <location>
        <begin position="704"/>
        <end position="741"/>
    </location>
</feature>
<feature type="region of interest" description="Disordered" evidence="10">
    <location>
        <begin position="519"/>
        <end position="539"/>
    </location>
</feature>
<keyword evidence="7 9" id="KW-0539">Nucleus</keyword>
<dbReference type="InterPro" id="IPR044835">
    <property type="entry name" value="ARF_plant"/>
</dbReference>
<proteinExistence type="inferred from homology"/>
<dbReference type="PANTHER" id="PTHR31384">
    <property type="entry name" value="AUXIN RESPONSE FACTOR 4-RELATED"/>
    <property type="match status" value="1"/>
</dbReference>
<dbReference type="SUPFAM" id="SSF101936">
    <property type="entry name" value="DNA-binding pseudobarrel domain"/>
    <property type="match status" value="1"/>
</dbReference>
<evidence type="ECO:0000256" key="6">
    <source>
        <dbReference type="ARBA" id="ARBA00023163"/>
    </source>
</evidence>
<dbReference type="Pfam" id="PF06507">
    <property type="entry name" value="ARF_AD"/>
    <property type="match status" value="1"/>
</dbReference>
<feature type="compositionally biased region" description="Low complexity" evidence="10">
    <location>
        <begin position="1"/>
        <end position="19"/>
    </location>
</feature>
<dbReference type="PROSITE" id="PS50863">
    <property type="entry name" value="B3"/>
    <property type="match status" value="1"/>
</dbReference>
<dbReference type="Gene3D" id="3.10.20.90">
    <property type="entry name" value="Phosphatidylinositol 3-kinase Catalytic Subunit, Chain A, domain 1"/>
    <property type="match status" value="1"/>
</dbReference>
<dbReference type="InterPro" id="IPR015300">
    <property type="entry name" value="DNA-bd_pseudobarrel_sf"/>
</dbReference>
<dbReference type="Pfam" id="PF02362">
    <property type="entry name" value="B3"/>
    <property type="match status" value="1"/>
</dbReference>
<sequence>MKPPANGAGAAAANGPSNSCEGGENVKIINPELWQACAGPLVNLPPAGTHVVYFPQGHSEQVAASMKKDVDGQIPNYPNLPSKLLCLLHNVTLHADPETDEVYAQMTLQPVSSFDKDALLRSDLALKSNKPQPEFFCKTLTASDTSTHGGFSVPRRAAEKIFPPLDFSMQPPAQELVARDLHDTVWTFRHIYRGQPKRHLLTTGWSLFVSGKRLFAGDSVLFIRDEKQQLLLGIRRANRQPTNLSSSVLSSDSMHIGILAAAAHAAANNSPFTVFYNPRASPSEFVIPLAKYYKAACGNQLSLGMRFRMMFETEESGTRRYMGTITGISDLDSVRWKNSQWRNLQVGWDESTAGERRNRVSMWEIEPVTAPFFICPPPFFRNSTSSLLSQLNLYEESSDLDNLFKRTMPWLGDDMCMKDPQVLPGLSLVQWMNMQQNSSAGNSIQPNYMNSFPGSALQNLAGADLSRQLGMSGPQIPQLSNLQFNAQRIPQQAQQLDQLQKLPSTMNPLASMIQRQQQLGDITQQPRQNSFNQSLPSSQVQSQLLQPQTLVQTNSILQQQSSSQNHLQRNLPQNLQQHQQQQQQQLHQQQQQLHQQQSTTAQQLHQQQQQHQQQQPQHQQQQQHQQQIAGQNQQQFQSQLPDQINQQLQHLSDNQLQLQLLQKLQQQQQSLLTQQALQQPAQLIQLQDQQRQLLDVSQSFSRPLTPTQIQDMPQMAPTSHPQSRTMPQQLTKNNNSQTNVRFSHPPQQPKLQQQQPVMVPEMSGHMGLLPTPTTNQLSTAVSNVMTGGAGAGQSGITDEVPSCSNSPSTNNCPSLIQPLMNNRAHRNSLVGEDMAQSATTILSPSAIETMPLNGNLLKDFQLKSDVKPSVNIASNQSQGILTAQTYLNSAAVQTDYLDTSSSTTSVGISQNDVNLQQNNAPLSFNPQSMLFREASQEGEVQADHRNNVSYGSNIDGQLGIPLNPDPMLAKGTVGLGKDFSNNLSSGGMIGNYENAKDAQQELSSSMVSQSFGVPDMAFNSIDSTINDSGFLDSGPWPPAPQFQRMRTYTKVYKRGAVGRSIDIARYSGYGELKQDLARRFGIEGQLEDRGRVGWKLVYVDHESDVLLVGDDPWEEFVNCVRYIKILSPQEVQQMSLDGDFGGNAVLPNQACSSSDGGNA</sequence>
<reference evidence="14" key="2">
    <citation type="submission" date="2025-08" db="UniProtKB">
        <authorList>
            <consortium name="RefSeq"/>
        </authorList>
    </citation>
    <scope>IDENTIFICATION</scope>
</reference>
<comment type="subunit">
    <text evidence="3 9">Homodimers and heterodimers.</text>
</comment>
<evidence type="ECO:0000256" key="8">
    <source>
        <dbReference type="ARBA" id="ARBA00023294"/>
    </source>
</evidence>
<dbReference type="PANTHER" id="PTHR31384:SF9">
    <property type="entry name" value="AUXIN RESPONSE FACTOR 19"/>
    <property type="match status" value="1"/>
</dbReference>
<dbReference type="InterPro" id="IPR033389">
    <property type="entry name" value="AUX/IAA_dom"/>
</dbReference>
<keyword evidence="6 9" id="KW-0804">Transcription</keyword>
<evidence type="ECO:0000256" key="2">
    <source>
        <dbReference type="ARBA" id="ARBA00007853"/>
    </source>
</evidence>
<evidence type="ECO:0000313" key="14">
    <source>
        <dbReference type="RefSeq" id="XP_016647780.1"/>
    </source>
</evidence>
<evidence type="ECO:0000259" key="11">
    <source>
        <dbReference type="PROSITE" id="PS50863"/>
    </source>
</evidence>
<evidence type="ECO:0000259" key="12">
    <source>
        <dbReference type="PROSITE" id="PS51745"/>
    </source>
</evidence>
<evidence type="ECO:0000256" key="1">
    <source>
        <dbReference type="ARBA" id="ARBA00004123"/>
    </source>
</evidence>
<dbReference type="InterPro" id="IPR053793">
    <property type="entry name" value="PB1-like"/>
</dbReference>
<gene>
    <name evidence="14" type="primary">LOC103323722</name>
</gene>
<evidence type="ECO:0000256" key="7">
    <source>
        <dbReference type="ARBA" id="ARBA00023242"/>
    </source>
</evidence>
<reference evidence="13" key="1">
    <citation type="journal article" date="2012" name="Nat. Commun.">
        <title>The genome of Prunus mume.</title>
        <authorList>
            <person name="Zhang Q."/>
            <person name="Chen W."/>
            <person name="Sun L."/>
            <person name="Zhao F."/>
            <person name="Huang B."/>
            <person name="Yang W."/>
            <person name="Tao Y."/>
            <person name="Wang J."/>
            <person name="Yuan Z."/>
            <person name="Fan G."/>
            <person name="Xing Z."/>
            <person name="Han C."/>
            <person name="Pan H."/>
            <person name="Zhong X."/>
            <person name="Shi W."/>
            <person name="Liang X."/>
            <person name="Du D."/>
            <person name="Sun F."/>
            <person name="Xu Z."/>
            <person name="Hao R."/>
            <person name="Lv T."/>
            <person name="Lv Y."/>
            <person name="Zheng Z."/>
            <person name="Sun M."/>
            <person name="Luo L."/>
            <person name="Cai M."/>
            <person name="Gao Y."/>
            <person name="Wang J."/>
            <person name="Yin Y."/>
            <person name="Xu X."/>
            <person name="Cheng T."/>
            <person name="Wang J."/>
        </authorList>
    </citation>
    <scope>NUCLEOTIDE SEQUENCE [LARGE SCALE GENOMIC DNA]</scope>
</reference>
<dbReference type="InterPro" id="IPR003340">
    <property type="entry name" value="B3_DNA-bd"/>
</dbReference>
<dbReference type="PROSITE" id="PS51745">
    <property type="entry name" value="PB1"/>
    <property type="match status" value="1"/>
</dbReference>
<evidence type="ECO:0000313" key="13">
    <source>
        <dbReference type="Proteomes" id="UP000694861"/>
    </source>
</evidence>
<keyword evidence="8 9" id="KW-0927">Auxin signaling pathway</keyword>